<name>A0A918WUL0_9ACTN</name>
<dbReference type="SMART" id="SM01040">
    <property type="entry name" value="Bro-N"/>
    <property type="match status" value="1"/>
</dbReference>
<dbReference type="RefSeq" id="WP_189822621.1">
    <property type="nucleotide sequence ID" value="NZ_BMVC01000002.1"/>
</dbReference>
<reference evidence="2" key="1">
    <citation type="journal article" date="2014" name="Int. J. Syst. Evol. Microbiol.">
        <title>Complete genome sequence of Corynebacterium casei LMG S-19264T (=DSM 44701T), isolated from a smear-ripened cheese.</title>
        <authorList>
            <consortium name="US DOE Joint Genome Institute (JGI-PGF)"/>
            <person name="Walter F."/>
            <person name="Albersmeier A."/>
            <person name="Kalinowski J."/>
            <person name="Ruckert C."/>
        </authorList>
    </citation>
    <scope>NUCLEOTIDE SEQUENCE</scope>
    <source>
        <strain evidence="2">JCM 4637</strain>
    </source>
</reference>
<dbReference type="PROSITE" id="PS51750">
    <property type="entry name" value="BRO_N"/>
    <property type="match status" value="1"/>
</dbReference>
<dbReference type="PANTHER" id="PTHR36180">
    <property type="entry name" value="DNA-BINDING PROTEIN-RELATED-RELATED"/>
    <property type="match status" value="1"/>
</dbReference>
<keyword evidence="2" id="KW-0238">DNA-binding</keyword>
<dbReference type="Proteomes" id="UP000638353">
    <property type="component" value="Unassembled WGS sequence"/>
</dbReference>
<reference evidence="2" key="2">
    <citation type="submission" date="2020-09" db="EMBL/GenBank/DDBJ databases">
        <authorList>
            <person name="Sun Q."/>
            <person name="Ohkuma M."/>
        </authorList>
    </citation>
    <scope>NUCLEOTIDE SEQUENCE</scope>
    <source>
        <strain evidence="2">JCM 4637</strain>
    </source>
</reference>
<sequence length="308" mass="33832">MYEQSRSPEEAAEQRQDAIEVGDFVYAATGSRVRRVTLPDGTHWFPAKDVASGLGYSNPRQAIRWHVEDSNQKLLGDIAPGGYGLAPARKGAAQGLRTTMKMVNLQGLINLVNGCTKPECQPFRNWVAEVIATIQRDGSYALEPAPVQPVESRGTAYVMPPEVIDVIVRLEERNVRADELLAAAQTERAQQVHRTNDLLDRIAGSLETLVERMEPRVPVQEAPEVTPQQLLDTWRQRNLVVTDDVHAVAAYLAPALVRGAAGYTVETIAMKTGLPQARVHDCLRLLLKRGCMKQRGVGADGAPVYVLP</sequence>
<proteinExistence type="predicted"/>
<organism evidence="2 3">
    <name type="scientific">Streptomyces finlayi</name>
    <dbReference type="NCBI Taxonomy" id="67296"/>
    <lineage>
        <taxon>Bacteria</taxon>
        <taxon>Bacillati</taxon>
        <taxon>Actinomycetota</taxon>
        <taxon>Actinomycetes</taxon>
        <taxon>Kitasatosporales</taxon>
        <taxon>Streptomycetaceae</taxon>
        <taxon>Streptomyces</taxon>
    </lineage>
</organism>
<evidence type="ECO:0000313" key="2">
    <source>
        <dbReference type="EMBL" id="GHC84524.1"/>
    </source>
</evidence>
<accession>A0A918WUL0</accession>
<evidence type="ECO:0000313" key="3">
    <source>
        <dbReference type="Proteomes" id="UP000638353"/>
    </source>
</evidence>
<dbReference type="PANTHER" id="PTHR36180:SF2">
    <property type="entry name" value="BRO FAMILY PROTEIN"/>
    <property type="match status" value="1"/>
</dbReference>
<dbReference type="GO" id="GO:0003677">
    <property type="term" value="F:DNA binding"/>
    <property type="evidence" value="ECO:0007669"/>
    <property type="project" value="UniProtKB-KW"/>
</dbReference>
<dbReference type="InterPro" id="IPR003497">
    <property type="entry name" value="BRO_N_domain"/>
</dbReference>
<evidence type="ECO:0000259" key="1">
    <source>
        <dbReference type="PROSITE" id="PS51750"/>
    </source>
</evidence>
<comment type="caution">
    <text evidence="2">The sequence shown here is derived from an EMBL/GenBank/DDBJ whole genome shotgun (WGS) entry which is preliminary data.</text>
</comment>
<gene>
    <name evidence="2" type="ORF">GCM10010334_14480</name>
</gene>
<feature type="domain" description="Bro-N" evidence="1">
    <location>
        <begin position="18"/>
        <end position="138"/>
    </location>
</feature>
<dbReference type="Pfam" id="PF02498">
    <property type="entry name" value="Bro-N"/>
    <property type="match status" value="1"/>
</dbReference>
<dbReference type="AlphaFoldDB" id="A0A918WUL0"/>
<dbReference type="EMBL" id="BMVC01000002">
    <property type="protein sequence ID" value="GHC84524.1"/>
    <property type="molecule type" value="Genomic_DNA"/>
</dbReference>
<protein>
    <submittedName>
        <fullName evidence="2">DNA-binding protein</fullName>
    </submittedName>
</protein>